<dbReference type="EMBL" id="JABTTQ020000008">
    <property type="protein sequence ID" value="KAK6150359.1"/>
    <property type="molecule type" value="Genomic_DNA"/>
</dbReference>
<feature type="transmembrane region" description="Helical" evidence="6">
    <location>
        <begin position="228"/>
        <end position="252"/>
    </location>
</feature>
<evidence type="ECO:0000256" key="5">
    <source>
        <dbReference type="ARBA" id="ARBA00023136"/>
    </source>
</evidence>
<organism evidence="7 8">
    <name type="scientific">Rehmannia glutinosa</name>
    <name type="common">Chinese foxglove</name>
    <dbReference type="NCBI Taxonomy" id="99300"/>
    <lineage>
        <taxon>Eukaryota</taxon>
        <taxon>Viridiplantae</taxon>
        <taxon>Streptophyta</taxon>
        <taxon>Embryophyta</taxon>
        <taxon>Tracheophyta</taxon>
        <taxon>Spermatophyta</taxon>
        <taxon>Magnoliopsida</taxon>
        <taxon>eudicotyledons</taxon>
        <taxon>Gunneridae</taxon>
        <taxon>Pentapetalae</taxon>
        <taxon>asterids</taxon>
        <taxon>lamiids</taxon>
        <taxon>Lamiales</taxon>
        <taxon>Orobanchaceae</taxon>
        <taxon>Rehmannieae</taxon>
        <taxon>Rehmannia</taxon>
    </lineage>
</organism>
<evidence type="ECO:0000313" key="7">
    <source>
        <dbReference type="EMBL" id="KAK6150359.1"/>
    </source>
</evidence>
<feature type="transmembrane region" description="Helical" evidence="6">
    <location>
        <begin position="200"/>
        <end position="222"/>
    </location>
</feature>
<evidence type="ECO:0000256" key="6">
    <source>
        <dbReference type="RuleBase" id="RU004914"/>
    </source>
</evidence>
<keyword evidence="4 6" id="KW-1133">Transmembrane helix</keyword>
<evidence type="ECO:0000313" key="8">
    <source>
        <dbReference type="Proteomes" id="UP001318860"/>
    </source>
</evidence>
<feature type="transmembrane region" description="Helical" evidence="6">
    <location>
        <begin position="87"/>
        <end position="114"/>
    </location>
</feature>
<gene>
    <name evidence="7" type="ORF">DH2020_015291</name>
</gene>
<evidence type="ECO:0000256" key="3">
    <source>
        <dbReference type="ARBA" id="ARBA00022692"/>
    </source>
</evidence>
<feature type="transmembrane region" description="Helical" evidence="6">
    <location>
        <begin position="378"/>
        <end position="401"/>
    </location>
</feature>
<dbReference type="PANTHER" id="PTHR11206">
    <property type="entry name" value="MULTIDRUG RESISTANCE PROTEIN"/>
    <property type="match status" value="1"/>
</dbReference>
<reference evidence="7 8" key="1">
    <citation type="journal article" date="2021" name="Comput. Struct. Biotechnol. J.">
        <title>De novo genome assembly of the potent medicinal plant Rehmannia glutinosa using nanopore technology.</title>
        <authorList>
            <person name="Ma L."/>
            <person name="Dong C."/>
            <person name="Song C."/>
            <person name="Wang X."/>
            <person name="Zheng X."/>
            <person name="Niu Y."/>
            <person name="Chen S."/>
            <person name="Feng W."/>
        </authorList>
    </citation>
    <scope>NUCLEOTIDE SEQUENCE [LARGE SCALE GENOMIC DNA]</scope>
    <source>
        <strain evidence="7">DH-2019</strain>
    </source>
</reference>
<comment type="caution">
    <text evidence="7">The sequence shown here is derived from an EMBL/GenBank/DDBJ whole genome shotgun (WGS) entry which is preliminary data.</text>
</comment>
<dbReference type="Pfam" id="PF01554">
    <property type="entry name" value="MatE"/>
    <property type="match status" value="2"/>
</dbReference>
<evidence type="ECO:0000256" key="2">
    <source>
        <dbReference type="ARBA" id="ARBA00010199"/>
    </source>
</evidence>
<feature type="transmembrane region" description="Helical" evidence="6">
    <location>
        <begin position="135"/>
        <end position="156"/>
    </location>
</feature>
<dbReference type="Proteomes" id="UP001318860">
    <property type="component" value="Unassembled WGS sequence"/>
</dbReference>
<name>A0ABR0WVQ2_REHGL</name>
<evidence type="ECO:0000256" key="4">
    <source>
        <dbReference type="ARBA" id="ARBA00022989"/>
    </source>
</evidence>
<feature type="transmembrane region" description="Helical" evidence="6">
    <location>
        <begin position="422"/>
        <end position="442"/>
    </location>
</feature>
<protein>
    <recommendedName>
        <fullName evidence="6">Protein DETOXIFICATION</fullName>
    </recommendedName>
    <alternativeName>
        <fullName evidence="6">Multidrug and toxic compound extrusion protein</fullName>
    </alternativeName>
</protein>
<accession>A0ABR0WVQ2</accession>
<feature type="transmembrane region" description="Helical" evidence="6">
    <location>
        <begin position="168"/>
        <end position="188"/>
    </location>
</feature>
<feature type="transmembrane region" description="Helical" evidence="6">
    <location>
        <begin position="61"/>
        <end position="81"/>
    </location>
</feature>
<evidence type="ECO:0000256" key="1">
    <source>
        <dbReference type="ARBA" id="ARBA00004141"/>
    </source>
</evidence>
<keyword evidence="8" id="KW-1185">Reference proteome</keyword>
<dbReference type="InterPro" id="IPR002528">
    <property type="entry name" value="MATE_fam"/>
</dbReference>
<comment type="subcellular location">
    <subcellularLocation>
        <location evidence="1">Membrane</location>
        <topology evidence="1">Multi-pass membrane protein</topology>
    </subcellularLocation>
</comment>
<dbReference type="CDD" id="cd13132">
    <property type="entry name" value="MATE_eukaryotic"/>
    <property type="match status" value="1"/>
</dbReference>
<sequence length="484" mass="53103">MSNIGIEKEETIRTSLIEHSSTDSGQTKLIKLEDDHQQQINLAQNIWIESKKLWQIVGPAAFTRVASYSLFIITQAFVGHIGDLELAAMSIAINVVLGFDFGLMLGMASALETLCGQAYGAKKYYMLGVYLQHSWLVLTSFCVFTLPIFIFASPILKLLGQPADLAELSGLLVLCFIPIHFSFAFQFPQQRFLQSQLKNSIIAWLNFIAVVVHVLLTWLVVYRLPLGAVGAALVLTFSWWLVVFGLFVYIVCGGCPRTWTGFSGEAFCGLWEFLKLSVSSGVMLWAIESQDRTHEPAPSPPDIRKSSRSRSTPAYLQYYKILLVMTGNMKNAKIAVDALSVCMNINGWEMMIPLAFFAGTGVRVANELGAGNGKGAKFAAIVSVSESIVIGLFFWLIIMLFNNELALLFTSSKPVLQEFNNLSLLLAFTIVLNGVQPILSGVAVGSGWQAYVAIGIHQPCLLLFVGTPTRSSDGIGFPSRNLGM</sequence>
<comment type="similarity">
    <text evidence="2 6">Belongs to the multi antimicrobial extrusion (MATE) (TC 2.A.66.1) family.</text>
</comment>
<comment type="caution">
    <text evidence="6">Lacks conserved residue(s) required for the propagation of feature annotation.</text>
</comment>
<keyword evidence="5 6" id="KW-0472">Membrane</keyword>
<dbReference type="InterPro" id="IPR045069">
    <property type="entry name" value="MATE_euk"/>
</dbReference>
<proteinExistence type="inferred from homology"/>
<keyword evidence="3 6" id="KW-0812">Transmembrane</keyword>